<comment type="caution">
    <text evidence="4">The sequence shown here is derived from an EMBL/GenBank/DDBJ whole genome shotgun (WGS) entry which is preliminary data.</text>
</comment>
<keyword evidence="5" id="KW-1185">Reference proteome</keyword>
<evidence type="ECO:0000256" key="1">
    <source>
        <dbReference type="ARBA" id="ARBA00022679"/>
    </source>
</evidence>
<dbReference type="CDD" id="cd03809">
    <property type="entry name" value="GT4_MtfB-like"/>
    <property type="match status" value="1"/>
</dbReference>
<dbReference type="Pfam" id="PF00534">
    <property type="entry name" value="Glycos_transf_1"/>
    <property type="match status" value="1"/>
</dbReference>
<dbReference type="Proteomes" id="UP000237218">
    <property type="component" value="Unassembled WGS sequence"/>
</dbReference>
<feature type="region of interest" description="Disordered" evidence="2">
    <location>
        <begin position="247"/>
        <end position="266"/>
    </location>
</feature>
<dbReference type="SUPFAM" id="SSF53756">
    <property type="entry name" value="UDP-Glycosyltransferase/glycogen phosphorylase"/>
    <property type="match status" value="1"/>
</dbReference>
<dbReference type="PANTHER" id="PTHR46401:SF2">
    <property type="entry name" value="GLYCOSYLTRANSFERASE WBBK-RELATED"/>
    <property type="match status" value="1"/>
</dbReference>
<evidence type="ECO:0000256" key="2">
    <source>
        <dbReference type="SAM" id="MobiDB-lite"/>
    </source>
</evidence>
<name>A0ABX4ZN47_9PROT</name>
<feature type="domain" description="Glycosyl transferase family 1" evidence="3">
    <location>
        <begin position="206"/>
        <end position="346"/>
    </location>
</feature>
<dbReference type="PANTHER" id="PTHR46401">
    <property type="entry name" value="GLYCOSYLTRANSFERASE WBBK-RELATED"/>
    <property type="match status" value="1"/>
</dbReference>
<evidence type="ECO:0000259" key="3">
    <source>
        <dbReference type="Pfam" id="PF00534"/>
    </source>
</evidence>
<evidence type="ECO:0000313" key="5">
    <source>
        <dbReference type="Proteomes" id="UP000237218"/>
    </source>
</evidence>
<reference evidence="4 5" key="1">
    <citation type="submission" date="2018-02" db="EMBL/GenBank/DDBJ databases">
        <title>Draft genome sequences of four Parasaccharibacter apium strains isolated from honey bees.</title>
        <authorList>
            <person name="Corby-Harris V.L."/>
            <person name="Anderson K.E."/>
        </authorList>
    </citation>
    <scope>NUCLEOTIDE SEQUENCE [LARGE SCALE GENOMIC DNA]</scope>
    <source>
        <strain evidence="4 5">B8</strain>
    </source>
</reference>
<evidence type="ECO:0000313" key="4">
    <source>
        <dbReference type="EMBL" id="POS63777.1"/>
    </source>
</evidence>
<dbReference type="InterPro" id="IPR001296">
    <property type="entry name" value="Glyco_trans_1"/>
</dbReference>
<sequence length="388" mass="43896">MPSSNPKIWLDGRNISRHNGTGIYYYALNHQKILTENGFNVKWLLENTQDTPLRSGIYRFVRALASLAPHIHEESFQSPWGTAHLASDLYRVAHVHFRYHKKIFILKSSIAPDIMHWTYPLPVLIEGCKNIVTIHDIIPLTHPHLTNINAHNFRSLLQNLIDHDVHFITVSETVRQQIINTFTIEEDRITTLYQPVDFNRETLQEIKKAPQIAPPNSFIFYGRMEHRKNIERLLEAHARTKTKTPLVLIGPKGDDQPNCSSPSPDSRVIHLPWSQRSSLLRTLAEAKALLFPSLAEGFGVPIIEAMALGIPVLTSQGGATEEIAGGAALLCNPLSIDSIAEKITQLDKASPSEIYEIRTQGYQVSNSFNSPSYQKRYIKFIEEITTSN</sequence>
<organism evidence="4 5">
    <name type="scientific">Parasaccharibacter apium</name>
    <dbReference type="NCBI Taxonomy" id="1510841"/>
    <lineage>
        <taxon>Bacteria</taxon>
        <taxon>Pseudomonadati</taxon>
        <taxon>Pseudomonadota</taxon>
        <taxon>Alphaproteobacteria</taxon>
        <taxon>Acetobacterales</taxon>
        <taxon>Acetobacteraceae</taxon>
        <taxon>Parasaccharibacter</taxon>
    </lineage>
</organism>
<dbReference type="EMBL" id="LMYI01000005">
    <property type="protein sequence ID" value="POS63777.1"/>
    <property type="molecule type" value="Genomic_DNA"/>
</dbReference>
<accession>A0ABX4ZN47</accession>
<protein>
    <submittedName>
        <fullName evidence="4">Glycosyltransferase family 1 protein</fullName>
    </submittedName>
</protein>
<dbReference type="Gene3D" id="3.40.50.2000">
    <property type="entry name" value="Glycogen Phosphorylase B"/>
    <property type="match status" value="2"/>
</dbReference>
<gene>
    <name evidence="4" type="ORF">ASQ42_03370</name>
</gene>
<proteinExistence type="predicted"/>
<keyword evidence="1" id="KW-0808">Transferase</keyword>